<dbReference type="AlphaFoldDB" id="A0A6M0IGI8"/>
<keyword evidence="2" id="KW-1185">Reference proteome</keyword>
<dbReference type="RefSeq" id="WP_164037314.1">
    <property type="nucleotide sequence ID" value="NZ_JAAGNZ010000001.1"/>
</dbReference>
<proteinExistence type="predicted"/>
<organism evidence="1 2">
    <name type="scientific">Spirosoma agri</name>
    <dbReference type="NCBI Taxonomy" id="1987381"/>
    <lineage>
        <taxon>Bacteria</taxon>
        <taxon>Pseudomonadati</taxon>
        <taxon>Bacteroidota</taxon>
        <taxon>Cytophagia</taxon>
        <taxon>Cytophagales</taxon>
        <taxon>Cytophagaceae</taxon>
        <taxon>Spirosoma</taxon>
    </lineage>
</organism>
<evidence type="ECO:0000313" key="2">
    <source>
        <dbReference type="Proteomes" id="UP000477386"/>
    </source>
</evidence>
<accession>A0A6M0IGI8</accession>
<dbReference type="EMBL" id="JAAGNZ010000001">
    <property type="protein sequence ID" value="NEU67400.1"/>
    <property type="molecule type" value="Genomic_DNA"/>
</dbReference>
<comment type="caution">
    <text evidence="1">The sequence shown here is derived from an EMBL/GenBank/DDBJ whole genome shotgun (WGS) entry which is preliminary data.</text>
</comment>
<gene>
    <name evidence="1" type="ORF">GK091_10940</name>
</gene>
<sequence>MRFFNLGYLLIIYITLTASMCGGSEDSDKAPTRSSLKIALVDSLSVDDEDDERHLTEDMRTLCDVIVSDSKDCNRTFILDPTITRLDLEKDLSLKTTIEKGGSKDVSNPKVIGRLIKKNLEELNVPKEFTKASTNRNAAQILVNFITTKASKDSILVFSVDGSLDTYLLNDKTYKVFTSIDDIRSKIQSTLCQNPKSSITLLINPPSSAPRSPLILNVSGLDCKTRKLSIRTLGGDGSPISYSAKGLSEGQSSSEFTLSANQLSGTQFTFVAKQGSSISTVKYTTICSIAPPPVKGRKGPSDNGDLTIVKGSEGCDICTRYYSATDNLGRVRQVTQRNSTECCPCGKTIEMRGRTYRMECNEGGRNRLVIAE</sequence>
<name>A0A6M0IGI8_9BACT</name>
<evidence type="ECO:0000313" key="1">
    <source>
        <dbReference type="EMBL" id="NEU67400.1"/>
    </source>
</evidence>
<protein>
    <submittedName>
        <fullName evidence="1">Uncharacterized protein</fullName>
    </submittedName>
</protein>
<dbReference type="Proteomes" id="UP000477386">
    <property type="component" value="Unassembled WGS sequence"/>
</dbReference>
<reference evidence="1 2" key="1">
    <citation type="submission" date="2020-02" db="EMBL/GenBank/DDBJ databases">
        <title>Draft genome sequence of two Spirosoma agri KCTC 52727 and Spirosoma terrae KCTC 52035.</title>
        <authorList>
            <person name="Rojas J."/>
            <person name="Ambika Manirajan B."/>
            <person name="Ratering S."/>
            <person name="Suarez C."/>
            <person name="Schnell S."/>
        </authorList>
    </citation>
    <scope>NUCLEOTIDE SEQUENCE [LARGE SCALE GENOMIC DNA]</scope>
    <source>
        <strain evidence="1 2">KCTC 52727</strain>
    </source>
</reference>